<dbReference type="SUPFAM" id="SSF54292">
    <property type="entry name" value="2Fe-2S ferredoxin-like"/>
    <property type="match status" value="1"/>
</dbReference>
<evidence type="ECO:0008006" key="5">
    <source>
        <dbReference type="Google" id="ProtNLM"/>
    </source>
</evidence>
<reference evidence="3 4" key="1">
    <citation type="submission" date="2016-11" db="EMBL/GenBank/DDBJ databases">
        <authorList>
            <person name="Jaros S."/>
            <person name="Januszkiewicz K."/>
            <person name="Wedrychowicz H."/>
        </authorList>
    </citation>
    <scope>NUCLEOTIDE SEQUENCE [LARGE SCALE GENOMIC DNA]</scope>
    <source>
        <strain evidence="3 4">GAS86</strain>
    </source>
</reference>
<dbReference type="PROSITE" id="PS51085">
    <property type="entry name" value="2FE2S_FER_2"/>
    <property type="match status" value="1"/>
</dbReference>
<dbReference type="SUPFAM" id="SSF52343">
    <property type="entry name" value="Ferredoxin reductase-like, C-terminal NADP-linked domain"/>
    <property type="match status" value="1"/>
</dbReference>
<dbReference type="CDD" id="cd00207">
    <property type="entry name" value="fer2"/>
    <property type="match status" value="1"/>
</dbReference>
<dbReference type="PROSITE" id="PS51384">
    <property type="entry name" value="FAD_FR"/>
    <property type="match status" value="1"/>
</dbReference>
<dbReference type="AlphaFoldDB" id="A0A1N6KHS2"/>
<dbReference type="Proteomes" id="UP000184693">
    <property type="component" value="Unassembled WGS sequence"/>
</dbReference>
<organism evidence="3 4">
    <name type="scientific">Paraburkholderia phenazinium</name>
    <dbReference type="NCBI Taxonomy" id="60549"/>
    <lineage>
        <taxon>Bacteria</taxon>
        <taxon>Pseudomonadati</taxon>
        <taxon>Pseudomonadota</taxon>
        <taxon>Betaproteobacteria</taxon>
        <taxon>Burkholderiales</taxon>
        <taxon>Burkholderiaceae</taxon>
        <taxon>Paraburkholderia</taxon>
    </lineage>
</organism>
<dbReference type="EMBL" id="FSRM01000002">
    <property type="protein sequence ID" value="SIO56132.1"/>
    <property type="molecule type" value="Genomic_DNA"/>
</dbReference>
<sequence length="715" mass="77134">MTTPAPAPASAPVRVPAPGWRAAESPFHVGELAAQERVGVRERMNVDARRGIRDYMPEQHRTFFAEQPFMVLSGLDASGQPWATLRVGEPGFVSTPDERTVRIAARALPGDPLATSWQVGSLIGGLGIQPATRRRNRVNGVISALDHDTLTFSVSQSFGNCAKYIQSRAPSFISSAQDEPVTPEVSAELSDADRALLSRADTFFIATANASSDAGLARGADVSHRGGKPGFIRVDDAHTLTVPDFSGNLFFNTIGNLLEDPRAGLLAIDFESGDLLYLAVDAEIIWEGAEVASYEAAERLMRFHVREVRRTPRVLPFRWSAVQYAPQLAKTGSWKTQPEAVAPAAGAWRQMKVVEVREETPTARSFYLQPVDGAPLPRFEPGQFLPIRLNVAGHASPLIRTYTLSDAADGRYYRITVKREGVVSTWLHEHITEGAIIEAKAPSGAFTLVRANTRPVVLLSAGIGITPMIAMLNSLLASQPGDARPEHIYFVHGARDANDHPFSEQLMAVAAAHPHVSVHLRDSRPNEVTREDGVRSVGRVDIEFLKRVLPFGDYDFYLCGPGAFMQDLYSGLRALNIADDRIRFEAFGPASVKRTQSAAVVPVAEAATTALAAGQRASAPDPTKVSKVVFMRTGRDAMWSKEAGTLLDFAEANDVPAQSNCRSGVCGTCSTRVLSGEVSYPSPIEGDVAPGHALICSAIPARTGTGEESTVVLDL</sequence>
<dbReference type="GO" id="GO:0051537">
    <property type="term" value="F:2 iron, 2 sulfur cluster binding"/>
    <property type="evidence" value="ECO:0007669"/>
    <property type="project" value="InterPro"/>
</dbReference>
<dbReference type="SUPFAM" id="SSF63380">
    <property type="entry name" value="Riboflavin synthase domain-like"/>
    <property type="match status" value="1"/>
</dbReference>
<name>A0A1N6KHS2_9BURK</name>
<evidence type="ECO:0000259" key="2">
    <source>
        <dbReference type="PROSITE" id="PS51384"/>
    </source>
</evidence>
<dbReference type="SUPFAM" id="SSF50475">
    <property type="entry name" value="FMN-binding split barrel"/>
    <property type="match status" value="1"/>
</dbReference>
<dbReference type="CDD" id="cd06184">
    <property type="entry name" value="flavohem_like_fad_nad_binding"/>
    <property type="match status" value="1"/>
</dbReference>
<dbReference type="InterPro" id="IPR017927">
    <property type="entry name" value="FAD-bd_FR_type"/>
</dbReference>
<evidence type="ECO:0000259" key="1">
    <source>
        <dbReference type="PROSITE" id="PS51085"/>
    </source>
</evidence>
<gene>
    <name evidence="3" type="ORF">SAMN05444168_7235</name>
</gene>
<dbReference type="InterPro" id="IPR001433">
    <property type="entry name" value="OxRdtase_FAD/NAD-bd"/>
</dbReference>
<dbReference type="Gene3D" id="2.40.30.10">
    <property type="entry name" value="Translation factors"/>
    <property type="match status" value="1"/>
</dbReference>
<dbReference type="Pfam" id="PF00111">
    <property type="entry name" value="Fer2"/>
    <property type="match status" value="1"/>
</dbReference>
<dbReference type="Gene3D" id="3.10.20.30">
    <property type="match status" value="1"/>
</dbReference>
<dbReference type="GO" id="GO:0016491">
    <property type="term" value="F:oxidoreductase activity"/>
    <property type="evidence" value="ECO:0007669"/>
    <property type="project" value="InterPro"/>
</dbReference>
<dbReference type="InterPro" id="IPR012349">
    <property type="entry name" value="Split_barrel_FMN-bd"/>
</dbReference>
<proteinExistence type="predicted"/>
<dbReference type="InterPro" id="IPR012675">
    <property type="entry name" value="Beta-grasp_dom_sf"/>
</dbReference>
<dbReference type="RefSeq" id="WP_074268945.1">
    <property type="nucleotide sequence ID" value="NZ_FSRM01000002.1"/>
</dbReference>
<dbReference type="PROSITE" id="PS00197">
    <property type="entry name" value="2FE2S_FER_1"/>
    <property type="match status" value="1"/>
</dbReference>
<dbReference type="OrthoDB" id="9796486at2"/>
<dbReference type="InterPro" id="IPR036010">
    <property type="entry name" value="2Fe-2S_ferredoxin-like_sf"/>
</dbReference>
<dbReference type="InterPro" id="IPR017938">
    <property type="entry name" value="Riboflavin_synthase-like_b-brl"/>
</dbReference>
<protein>
    <recommendedName>
        <fullName evidence="5">Pyridoxamine 5'-phosphate oxidase</fullName>
    </recommendedName>
</protein>
<dbReference type="Gene3D" id="2.30.110.10">
    <property type="entry name" value="Electron Transport, Fmn-binding Protein, Chain A"/>
    <property type="match status" value="1"/>
</dbReference>
<dbReference type="InterPro" id="IPR001041">
    <property type="entry name" value="2Fe-2S_ferredoxin-type"/>
</dbReference>
<dbReference type="Gene3D" id="3.40.50.80">
    <property type="entry name" value="Nucleotide-binding domain of ferredoxin-NADP reductase (FNR) module"/>
    <property type="match status" value="1"/>
</dbReference>
<feature type="domain" description="2Fe-2S ferredoxin-type" evidence="1">
    <location>
        <begin position="626"/>
        <end position="715"/>
    </location>
</feature>
<evidence type="ECO:0000313" key="3">
    <source>
        <dbReference type="EMBL" id="SIO56132.1"/>
    </source>
</evidence>
<dbReference type="InterPro" id="IPR039261">
    <property type="entry name" value="FNR_nucleotide-bd"/>
</dbReference>
<dbReference type="PRINTS" id="PR00409">
    <property type="entry name" value="PHDIOXRDTASE"/>
</dbReference>
<dbReference type="PANTHER" id="PTHR42815:SF2">
    <property type="entry name" value="FAD-BINDING, PUTATIVE (AFU_ORTHOLOGUE AFUA_6G07600)-RELATED"/>
    <property type="match status" value="1"/>
</dbReference>
<evidence type="ECO:0000313" key="4">
    <source>
        <dbReference type="Proteomes" id="UP000184693"/>
    </source>
</evidence>
<dbReference type="InterPro" id="IPR006058">
    <property type="entry name" value="2Fe2S_fd_BS"/>
</dbReference>
<dbReference type="PANTHER" id="PTHR42815">
    <property type="entry name" value="FAD-BINDING, PUTATIVE (AFU_ORTHOLOGUE AFUA_6G07600)-RELATED"/>
    <property type="match status" value="1"/>
</dbReference>
<dbReference type="Pfam" id="PF00175">
    <property type="entry name" value="NAD_binding_1"/>
    <property type="match status" value="1"/>
</dbReference>
<accession>A0A1N6KHS2</accession>
<feature type="domain" description="FAD-binding FR-type" evidence="2">
    <location>
        <begin position="346"/>
        <end position="449"/>
    </location>
</feature>